<keyword evidence="2 5" id="KW-0812">Transmembrane</keyword>
<feature type="transmembrane region" description="Helical" evidence="5">
    <location>
        <begin position="74"/>
        <end position="92"/>
    </location>
</feature>
<comment type="caution">
    <text evidence="6">The sequence shown here is derived from an EMBL/GenBank/DDBJ whole genome shotgun (WGS) entry which is preliminary data.</text>
</comment>
<name>A0A2N6VM49_9MICO</name>
<keyword evidence="3 5" id="KW-1133">Transmembrane helix</keyword>
<reference evidence="6 7" key="1">
    <citation type="submission" date="2017-09" db="EMBL/GenBank/DDBJ databases">
        <title>Bacterial strain isolated from the female urinary microbiota.</title>
        <authorList>
            <person name="Thomas-White K."/>
            <person name="Kumar N."/>
            <person name="Forster S."/>
            <person name="Putonti C."/>
            <person name="Lawley T."/>
            <person name="Wolfe A.J."/>
        </authorList>
    </citation>
    <scope>NUCLEOTIDE SEQUENCE [LARGE SCALE GENOMIC DNA]</scope>
    <source>
        <strain evidence="6 7">UMB1301</strain>
    </source>
</reference>
<dbReference type="EMBL" id="PNHK01000003">
    <property type="protein sequence ID" value="PMD05221.1"/>
    <property type="molecule type" value="Genomic_DNA"/>
</dbReference>
<evidence type="ECO:0000256" key="2">
    <source>
        <dbReference type="ARBA" id="ARBA00022692"/>
    </source>
</evidence>
<accession>A0A2N6VM49</accession>
<evidence type="ECO:0000256" key="1">
    <source>
        <dbReference type="ARBA" id="ARBA00004141"/>
    </source>
</evidence>
<gene>
    <name evidence="6" type="ORF">CJ199_09070</name>
</gene>
<dbReference type="Proteomes" id="UP000235598">
    <property type="component" value="Unassembled WGS sequence"/>
</dbReference>
<feature type="transmembrane region" description="Helical" evidence="5">
    <location>
        <begin position="20"/>
        <end position="38"/>
    </location>
</feature>
<comment type="subcellular location">
    <subcellularLocation>
        <location evidence="1">Membrane</location>
        <topology evidence="1">Multi-pass membrane protein</topology>
    </subcellularLocation>
</comment>
<organism evidence="6 7">
    <name type="scientific">Brevibacterium paucivorans</name>
    <dbReference type="NCBI Taxonomy" id="170994"/>
    <lineage>
        <taxon>Bacteria</taxon>
        <taxon>Bacillati</taxon>
        <taxon>Actinomycetota</taxon>
        <taxon>Actinomycetes</taxon>
        <taxon>Micrococcales</taxon>
        <taxon>Brevibacteriaceae</taxon>
        <taxon>Brevibacterium</taxon>
    </lineage>
</organism>
<dbReference type="CDD" id="cd16914">
    <property type="entry name" value="EcfT"/>
    <property type="match status" value="1"/>
</dbReference>
<protein>
    <submittedName>
        <fullName evidence="6">Energy-coupling factor transporter transmembrane protein EcfT</fullName>
    </submittedName>
</protein>
<sequence>MKRRQQFLGVCSPRRGWLHAAPVGVKFASLTVLTLVVMLARNPFVNAGLIVMLVLIGLTAKMSLGQILGPIRRMWLIFLLLVVVHVFLSDWWNAARIITVMITCVVSAQIFMLSTPLSMLLDLFSMLVQPLKFVGIRPQVPALAAAIAVRSVSYLADLADTAQDAASARGLENDIRARTVPVMLGAVKYAQDTGRALEARGILD</sequence>
<dbReference type="GO" id="GO:0005886">
    <property type="term" value="C:plasma membrane"/>
    <property type="evidence" value="ECO:0007669"/>
    <property type="project" value="UniProtKB-ARBA"/>
</dbReference>
<keyword evidence="4 5" id="KW-0472">Membrane</keyword>
<evidence type="ECO:0000256" key="3">
    <source>
        <dbReference type="ARBA" id="ARBA00022989"/>
    </source>
</evidence>
<evidence type="ECO:0000313" key="6">
    <source>
        <dbReference type="EMBL" id="PMD05221.1"/>
    </source>
</evidence>
<feature type="transmembrane region" description="Helical" evidence="5">
    <location>
        <begin position="98"/>
        <end position="124"/>
    </location>
</feature>
<evidence type="ECO:0000256" key="4">
    <source>
        <dbReference type="ARBA" id="ARBA00023136"/>
    </source>
</evidence>
<feature type="transmembrane region" description="Helical" evidence="5">
    <location>
        <begin position="44"/>
        <end position="62"/>
    </location>
</feature>
<proteinExistence type="predicted"/>
<evidence type="ECO:0000313" key="7">
    <source>
        <dbReference type="Proteomes" id="UP000235598"/>
    </source>
</evidence>
<dbReference type="InterPro" id="IPR003339">
    <property type="entry name" value="ABC/ECF_trnsptr_transmembrane"/>
</dbReference>
<dbReference type="AlphaFoldDB" id="A0A2N6VM49"/>
<evidence type="ECO:0000256" key="5">
    <source>
        <dbReference type="SAM" id="Phobius"/>
    </source>
</evidence>